<feature type="non-terminal residue" evidence="1">
    <location>
        <position position="1"/>
    </location>
</feature>
<sequence length="66" mass="7865">KIPTPDVVRLVPFAAEPIDRWPANRKMLSRVQMVCLKLRRRRLIGTRIMMEQPKEQLLYLVLLIPR</sequence>
<accession>A0ACB8BWE5</accession>
<reference evidence="1" key="1">
    <citation type="journal article" date="2021" name="New Phytol.">
        <title>Evolutionary innovations through gain and loss of genes in the ectomycorrhizal Boletales.</title>
        <authorList>
            <person name="Wu G."/>
            <person name="Miyauchi S."/>
            <person name="Morin E."/>
            <person name="Kuo A."/>
            <person name="Drula E."/>
            <person name="Varga T."/>
            <person name="Kohler A."/>
            <person name="Feng B."/>
            <person name="Cao Y."/>
            <person name="Lipzen A."/>
            <person name="Daum C."/>
            <person name="Hundley H."/>
            <person name="Pangilinan J."/>
            <person name="Johnson J."/>
            <person name="Barry K."/>
            <person name="LaButti K."/>
            <person name="Ng V."/>
            <person name="Ahrendt S."/>
            <person name="Min B."/>
            <person name="Choi I.G."/>
            <person name="Park H."/>
            <person name="Plett J.M."/>
            <person name="Magnuson J."/>
            <person name="Spatafora J.W."/>
            <person name="Nagy L.G."/>
            <person name="Henrissat B."/>
            <person name="Grigoriev I.V."/>
            <person name="Yang Z.L."/>
            <person name="Xu J."/>
            <person name="Martin F.M."/>
        </authorList>
    </citation>
    <scope>NUCLEOTIDE SEQUENCE</scope>
    <source>
        <strain evidence="1">KUC20120723A-06</strain>
    </source>
</reference>
<proteinExistence type="predicted"/>
<dbReference type="Proteomes" id="UP000790709">
    <property type="component" value="Unassembled WGS sequence"/>
</dbReference>
<evidence type="ECO:0000313" key="1">
    <source>
        <dbReference type="EMBL" id="KAH7929401.1"/>
    </source>
</evidence>
<keyword evidence="2" id="KW-1185">Reference proteome</keyword>
<dbReference type="EMBL" id="MU266342">
    <property type="protein sequence ID" value="KAH7929401.1"/>
    <property type="molecule type" value="Genomic_DNA"/>
</dbReference>
<protein>
    <submittedName>
        <fullName evidence="1">Uncharacterized protein</fullName>
    </submittedName>
</protein>
<organism evidence="1 2">
    <name type="scientific">Leucogyrophana mollusca</name>
    <dbReference type="NCBI Taxonomy" id="85980"/>
    <lineage>
        <taxon>Eukaryota</taxon>
        <taxon>Fungi</taxon>
        <taxon>Dikarya</taxon>
        <taxon>Basidiomycota</taxon>
        <taxon>Agaricomycotina</taxon>
        <taxon>Agaricomycetes</taxon>
        <taxon>Agaricomycetidae</taxon>
        <taxon>Boletales</taxon>
        <taxon>Boletales incertae sedis</taxon>
        <taxon>Leucogyrophana</taxon>
    </lineage>
</organism>
<evidence type="ECO:0000313" key="2">
    <source>
        <dbReference type="Proteomes" id="UP000790709"/>
    </source>
</evidence>
<name>A0ACB8BWE5_9AGAM</name>
<comment type="caution">
    <text evidence="1">The sequence shown here is derived from an EMBL/GenBank/DDBJ whole genome shotgun (WGS) entry which is preliminary data.</text>
</comment>
<gene>
    <name evidence="1" type="ORF">BV22DRAFT_1029645</name>
</gene>